<organism evidence="1 2">
    <name type="scientific">Prevotella communis</name>
    <dbReference type="NCBI Taxonomy" id="2913614"/>
    <lineage>
        <taxon>Bacteria</taxon>
        <taxon>Pseudomonadati</taxon>
        <taxon>Bacteroidota</taxon>
        <taxon>Bacteroidia</taxon>
        <taxon>Bacteroidales</taxon>
        <taxon>Prevotellaceae</taxon>
        <taxon>Prevotella</taxon>
    </lineage>
</organism>
<accession>A0A1H0EE75</accession>
<dbReference type="AlphaFoldDB" id="A0A1H0EE75"/>
<dbReference type="Gene3D" id="1.10.10.1190">
    <property type="entry name" value="Antirestriction protein ArdA, domain 3"/>
    <property type="match status" value="1"/>
</dbReference>
<dbReference type="InterPro" id="IPR041895">
    <property type="entry name" value="ArdA_dom1"/>
</dbReference>
<sequence length="204" mass="24228">MQNNISSKFQSLAKEEKNYLGKLSFQKMSVEYYMNDCKDSHPAVYVGTYAKYNDGSLFGMWVDMVKCGDYDTFMEVCHSLHADEEDPELMYQDYECFPSSWYSESGIDEDTFDRIIEFTELDDDDRDAFEEFSDAFGNDCIESFRDRYMGKWDSEKDFAEHIVDECYNLDKMMGSLASYFDYEAYARDLFIDDYYFTNGYVFRR</sequence>
<evidence type="ECO:0000313" key="2">
    <source>
        <dbReference type="Proteomes" id="UP000199134"/>
    </source>
</evidence>
<comment type="caution">
    <text evidence="1">The sequence shown here is derived from an EMBL/GenBank/DDBJ whole genome shotgun (WGS) entry which is preliminary data.</text>
</comment>
<dbReference type="EMBL" id="FNIW01000003">
    <property type="protein sequence ID" value="SDN80787.1"/>
    <property type="molecule type" value="Genomic_DNA"/>
</dbReference>
<dbReference type="RefSeq" id="WP_255380562.1">
    <property type="nucleotide sequence ID" value="NZ_FNIW01000003.1"/>
</dbReference>
<gene>
    <name evidence="1" type="ORF">SAMN04487900_103127</name>
</gene>
<dbReference type="Proteomes" id="UP000199134">
    <property type="component" value="Unassembled WGS sequence"/>
</dbReference>
<protein>
    <submittedName>
        <fullName evidence="1">Antirestriction protein</fullName>
    </submittedName>
</protein>
<name>A0A1H0EE75_9BACT</name>
<reference evidence="2" key="1">
    <citation type="submission" date="2016-10" db="EMBL/GenBank/DDBJ databases">
        <authorList>
            <person name="de Groot N.N."/>
        </authorList>
    </citation>
    <scope>NUCLEOTIDE SEQUENCE [LARGE SCALE GENOMIC DNA]</scope>
    <source>
        <strain evidence="2">BP1-145</strain>
    </source>
</reference>
<proteinExistence type="predicted"/>
<dbReference type="InterPro" id="IPR041893">
    <property type="entry name" value="ArdA_dom3"/>
</dbReference>
<dbReference type="InterPro" id="IPR009899">
    <property type="entry name" value="ArdA"/>
</dbReference>
<dbReference type="Pfam" id="PF07275">
    <property type="entry name" value="ArdA"/>
    <property type="match status" value="1"/>
</dbReference>
<evidence type="ECO:0000313" key="1">
    <source>
        <dbReference type="EMBL" id="SDN80787.1"/>
    </source>
</evidence>
<dbReference type="Gene3D" id="3.10.20.480">
    <property type="entry name" value="Antirestriction protein ArdA, domain 1"/>
    <property type="match status" value="1"/>
</dbReference>